<protein>
    <recommendedName>
        <fullName evidence="5">Outer membrane protein assembly factor YaeT</fullName>
    </recommendedName>
</protein>
<dbReference type="InterPro" id="IPR035243">
    <property type="entry name" value="TamA_POTRA_Dom_1"/>
</dbReference>
<evidence type="ECO:0000259" key="2">
    <source>
        <dbReference type="Pfam" id="PF07244"/>
    </source>
</evidence>
<reference evidence="4" key="1">
    <citation type="submission" date="2020-01" db="EMBL/GenBank/DDBJ databases">
        <authorList>
            <person name="Meier V. D."/>
            <person name="Meier V D."/>
        </authorList>
    </citation>
    <scope>NUCLEOTIDE SEQUENCE</scope>
    <source>
        <strain evidence="4">HLG_WM_MAG_08</strain>
    </source>
</reference>
<dbReference type="InterPro" id="IPR010827">
    <property type="entry name" value="BamA/TamA_POTRA"/>
</dbReference>
<organism evidence="4">
    <name type="scientific">uncultured Thiotrichaceae bacterium</name>
    <dbReference type="NCBI Taxonomy" id="298394"/>
    <lineage>
        <taxon>Bacteria</taxon>
        <taxon>Pseudomonadati</taxon>
        <taxon>Pseudomonadota</taxon>
        <taxon>Gammaproteobacteria</taxon>
        <taxon>Thiotrichales</taxon>
        <taxon>Thiotrichaceae</taxon>
        <taxon>environmental samples</taxon>
    </lineage>
</organism>
<dbReference type="GO" id="GO:0019867">
    <property type="term" value="C:outer membrane"/>
    <property type="evidence" value="ECO:0007669"/>
    <property type="project" value="InterPro"/>
</dbReference>
<dbReference type="Pfam" id="PF17243">
    <property type="entry name" value="POTRA_TamA_1"/>
    <property type="match status" value="1"/>
</dbReference>
<dbReference type="Gene3D" id="3.10.20.310">
    <property type="entry name" value="membrane protein fhac"/>
    <property type="match status" value="3"/>
</dbReference>
<feature type="non-terminal residue" evidence="4">
    <location>
        <position position="317"/>
    </location>
</feature>
<dbReference type="EMBL" id="CACVAV010000019">
    <property type="protein sequence ID" value="CAA6801124.1"/>
    <property type="molecule type" value="Genomic_DNA"/>
</dbReference>
<dbReference type="Pfam" id="PF07244">
    <property type="entry name" value="POTRA"/>
    <property type="match status" value="1"/>
</dbReference>
<evidence type="ECO:0000313" key="4">
    <source>
        <dbReference type="EMBL" id="CAA6801124.1"/>
    </source>
</evidence>
<feature type="domain" description="POTRA" evidence="2">
    <location>
        <begin position="211"/>
        <end position="279"/>
    </location>
</feature>
<evidence type="ECO:0008006" key="5">
    <source>
        <dbReference type="Google" id="ProtNLM"/>
    </source>
</evidence>
<dbReference type="AlphaFoldDB" id="A0A6S6S7W3"/>
<keyword evidence="1" id="KW-0732">Signal</keyword>
<gene>
    <name evidence="4" type="ORF">HELGO_WM69286</name>
</gene>
<feature type="domain" description="TamA POTRA" evidence="3">
    <location>
        <begin position="45"/>
        <end position="121"/>
    </location>
</feature>
<name>A0A6S6S7W3_9GAMM</name>
<feature type="chain" id="PRO_5027686845" description="Outer membrane protein assembly factor YaeT" evidence="1">
    <location>
        <begin position="31"/>
        <end position="317"/>
    </location>
</feature>
<feature type="signal peptide" evidence="1">
    <location>
        <begin position="1"/>
        <end position="30"/>
    </location>
</feature>
<accession>A0A6S6S7W3</accession>
<evidence type="ECO:0000256" key="1">
    <source>
        <dbReference type="SAM" id="SignalP"/>
    </source>
</evidence>
<sequence length="317" mass="35059">MITVAHPIVLKQLSFLLALVIISGSGVVHAADEALVDAEEPQVKVNFSGAPEELADNLKAHLPSLRRIKCDSDRERVERFIAASGDKLNEGAEAMGYFSARFKSDVVRQGGCWVLNIVVEPGQTVRVRNINILLSGQGKGLEPFKEVISTPPYKQGDVLVSSSYEDFKSSLSSRASQLGFFDATFVKRQIAVNIEALTADVDLQFETGKRYQIGEVKIEQDVLNDSSFERYVRLEQGQVYDSNDLLAQRRLLDASGYYKDVQITNHFMDAKGEEVPVSIKAIRNKRYSYDGKVGYSTAGDGFSDEKLGMTLELGMDT</sequence>
<proteinExistence type="predicted"/>
<evidence type="ECO:0000259" key="3">
    <source>
        <dbReference type="Pfam" id="PF17243"/>
    </source>
</evidence>